<proteinExistence type="predicted"/>
<reference evidence="1 2" key="1">
    <citation type="journal article" date="2019" name="Nat. Ecol. Evol.">
        <title>Megaphylogeny resolves global patterns of mushroom evolution.</title>
        <authorList>
            <person name="Varga T."/>
            <person name="Krizsan K."/>
            <person name="Foldi C."/>
            <person name="Dima B."/>
            <person name="Sanchez-Garcia M."/>
            <person name="Sanchez-Ramirez S."/>
            <person name="Szollosi G.J."/>
            <person name="Szarkandi J.G."/>
            <person name="Papp V."/>
            <person name="Albert L."/>
            <person name="Andreopoulos W."/>
            <person name="Angelini C."/>
            <person name="Antonin V."/>
            <person name="Barry K.W."/>
            <person name="Bougher N.L."/>
            <person name="Buchanan P."/>
            <person name="Buyck B."/>
            <person name="Bense V."/>
            <person name="Catcheside P."/>
            <person name="Chovatia M."/>
            <person name="Cooper J."/>
            <person name="Damon W."/>
            <person name="Desjardin D."/>
            <person name="Finy P."/>
            <person name="Geml J."/>
            <person name="Haridas S."/>
            <person name="Hughes K."/>
            <person name="Justo A."/>
            <person name="Karasinski D."/>
            <person name="Kautmanova I."/>
            <person name="Kiss B."/>
            <person name="Kocsube S."/>
            <person name="Kotiranta H."/>
            <person name="LaButti K.M."/>
            <person name="Lechner B.E."/>
            <person name="Liimatainen K."/>
            <person name="Lipzen A."/>
            <person name="Lukacs Z."/>
            <person name="Mihaltcheva S."/>
            <person name="Morgado L.N."/>
            <person name="Niskanen T."/>
            <person name="Noordeloos M.E."/>
            <person name="Ohm R.A."/>
            <person name="Ortiz-Santana B."/>
            <person name="Ovrebo C."/>
            <person name="Racz N."/>
            <person name="Riley R."/>
            <person name="Savchenko A."/>
            <person name="Shiryaev A."/>
            <person name="Soop K."/>
            <person name="Spirin V."/>
            <person name="Szebenyi C."/>
            <person name="Tomsovsky M."/>
            <person name="Tulloss R.E."/>
            <person name="Uehling J."/>
            <person name="Grigoriev I.V."/>
            <person name="Vagvolgyi C."/>
            <person name="Papp T."/>
            <person name="Martin F.M."/>
            <person name="Miettinen O."/>
            <person name="Hibbett D.S."/>
            <person name="Nagy L.G."/>
        </authorList>
    </citation>
    <scope>NUCLEOTIDE SEQUENCE [LARGE SCALE GENOMIC DNA]</scope>
    <source>
        <strain evidence="1 2">CBS 962.96</strain>
    </source>
</reference>
<dbReference type="EMBL" id="ML180225">
    <property type="protein sequence ID" value="THU78269.1"/>
    <property type="molecule type" value="Genomic_DNA"/>
</dbReference>
<gene>
    <name evidence="1" type="ORF">K435DRAFT_61195</name>
</gene>
<keyword evidence="2" id="KW-1185">Reference proteome</keyword>
<dbReference type="AlphaFoldDB" id="A0A4S8KRC3"/>
<evidence type="ECO:0000313" key="1">
    <source>
        <dbReference type="EMBL" id="THU78269.1"/>
    </source>
</evidence>
<evidence type="ECO:0000313" key="2">
    <source>
        <dbReference type="Proteomes" id="UP000297245"/>
    </source>
</evidence>
<name>A0A4S8KRC3_DENBC</name>
<sequence length="92" mass="10530">MLPAQCFYLLPPIVVLDSSAPEITLPNETIKLPDYILWRLVLSESLDAVPSIQSRQFQLDTTMFLTVLEIYRTLHVAQIVLLQDKRELSEST</sequence>
<organism evidence="1 2">
    <name type="scientific">Dendrothele bispora (strain CBS 962.96)</name>
    <dbReference type="NCBI Taxonomy" id="1314807"/>
    <lineage>
        <taxon>Eukaryota</taxon>
        <taxon>Fungi</taxon>
        <taxon>Dikarya</taxon>
        <taxon>Basidiomycota</taxon>
        <taxon>Agaricomycotina</taxon>
        <taxon>Agaricomycetes</taxon>
        <taxon>Agaricomycetidae</taxon>
        <taxon>Agaricales</taxon>
        <taxon>Agaricales incertae sedis</taxon>
        <taxon>Dendrothele</taxon>
    </lineage>
</organism>
<protein>
    <submittedName>
        <fullName evidence="1">Uncharacterized protein</fullName>
    </submittedName>
</protein>
<accession>A0A4S8KRC3</accession>
<dbReference type="Proteomes" id="UP000297245">
    <property type="component" value="Unassembled WGS sequence"/>
</dbReference>